<keyword evidence="2" id="KW-1185">Reference proteome</keyword>
<gene>
    <name evidence="1" type="ORF">FISHEDRAFT_59783</name>
</gene>
<accession>A0A0D7A927</accession>
<dbReference type="AlphaFoldDB" id="A0A0D7A927"/>
<protein>
    <recommendedName>
        <fullName evidence="3">Helicase C-terminal domain-containing protein</fullName>
    </recommendedName>
</protein>
<reference evidence="1 2" key="1">
    <citation type="journal article" date="2015" name="Fungal Genet. Biol.">
        <title>Evolution of novel wood decay mechanisms in Agaricales revealed by the genome sequences of Fistulina hepatica and Cylindrobasidium torrendii.</title>
        <authorList>
            <person name="Floudas D."/>
            <person name="Held B.W."/>
            <person name="Riley R."/>
            <person name="Nagy L.G."/>
            <person name="Koehler G."/>
            <person name="Ransdell A.S."/>
            <person name="Younus H."/>
            <person name="Chow J."/>
            <person name="Chiniquy J."/>
            <person name="Lipzen A."/>
            <person name="Tritt A."/>
            <person name="Sun H."/>
            <person name="Haridas S."/>
            <person name="LaButti K."/>
            <person name="Ohm R.A."/>
            <person name="Kues U."/>
            <person name="Blanchette R.A."/>
            <person name="Grigoriev I.V."/>
            <person name="Minto R.E."/>
            <person name="Hibbett D.S."/>
        </authorList>
    </citation>
    <scope>NUCLEOTIDE SEQUENCE [LARGE SCALE GENOMIC DNA]</scope>
    <source>
        <strain evidence="1 2">ATCC 64428</strain>
    </source>
</reference>
<sequence length="322" mass="36801">WNTNATYNVLVTTKALVAGLNRTNVSLTIHVGEPSNLLDFSQASGCGGRGTTFSRAVLIPWTQGSEFYFQPSQNIYGSTVLHRILYCEDYVKHPSKRNRESCIRYLLTTYNDGPALAVRCSPTMEKCSLCMGMSLDMLADEPQDPQGNPCKDSHFVLVRHREDHKRRLSISYQAISDAIVQQRSRMVNEHLAYVDRIRRYLNLFRENCSYCFIVTGELVPHKFVEACTGITDKESYHDWKYSLQFQSSTHGWTCYKCQVPFLSDDLHVSVQNRPQGWTCEWEHIIGGVAWALIKNGPLRSKFEVAWHARPGLFSDERFGVDV</sequence>
<dbReference type="InterPro" id="IPR027417">
    <property type="entry name" value="P-loop_NTPase"/>
</dbReference>
<evidence type="ECO:0008006" key="3">
    <source>
        <dbReference type="Google" id="ProtNLM"/>
    </source>
</evidence>
<feature type="non-terminal residue" evidence="1">
    <location>
        <position position="1"/>
    </location>
</feature>
<dbReference type="Proteomes" id="UP000054144">
    <property type="component" value="Unassembled WGS sequence"/>
</dbReference>
<organism evidence="1 2">
    <name type="scientific">Fistulina hepatica ATCC 64428</name>
    <dbReference type="NCBI Taxonomy" id="1128425"/>
    <lineage>
        <taxon>Eukaryota</taxon>
        <taxon>Fungi</taxon>
        <taxon>Dikarya</taxon>
        <taxon>Basidiomycota</taxon>
        <taxon>Agaricomycotina</taxon>
        <taxon>Agaricomycetes</taxon>
        <taxon>Agaricomycetidae</taxon>
        <taxon>Agaricales</taxon>
        <taxon>Fistulinaceae</taxon>
        <taxon>Fistulina</taxon>
    </lineage>
</organism>
<name>A0A0D7A927_9AGAR</name>
<proteinExistence type="predicted"/>
<evidence type="ECO:0000313" key="1">
    <source>
        <dbReference type="EMBL" id="KIY47250.1"/>
    </source>
</evidence>
<dbReference type="EMBL" id="KN881966">
    <property type="protein sequence ID" value="KIY47250.1"/>
    <property type="molecule type" value="Genomic_DNA"/>
</dbReference>
<dbReference type="SUPFAM" id="SSF52540">
    <property type="entry name" value="P-loop containing nucleoside triphosphate hydrolases"/>
    <property type="match status" value="1"/>
</dbReference>
<evidence type="ECO:0000313" key="2">
    <source>
        <dbReference type="Proteomes" id="UP000054144"/>
    </source>
</evidence>
<dbReference type="Gene3D" id="3.40.50.300">
    <property type="entry name" value="P-loop containing nucleotide triphosphate hydrolases"/>
    <property type="match status" value="1"/>
</dbReference>